<protein>
    <submittedName>
        <fullName evidence="2">Uncharacterized protein</fullName>
    </submittedName>
</protein>
<evidence type="ECO:0000313" key="2">
    <source>
        <dbReference type="EMBL" id="TGZ82695.1"/>
    </source>
</evidence>
<organism evidence="2 3">
    <name type="scientific">Ascodesmis nigricans</name>
    <dbReference type="NCBI Taxonomy" id="341454"/>
    <lineage>
        <taxon>Eukaryota</taxon>
        <taxon>Fungi</taxon>
        <taxon>Dikarya</taxon>
        <taxon>Ascomycota</taxon>
        <taxon>Pezizomycotina</taxon>
        <taxon>Pezizomycetes</taxon>
        <taxon>Pezizales</taxon>
        <taxon>Ascodesmidaceae</taxon>
        <taxon>Ascodesmis</taxon>
    </lineage>
</organism>
<keyword evidence="3" id="KW-1185">Reference proteome</keyword>
<dbReference type="EMBL" id="ML220114">
    <property type="protein sequence ID" value="TGZ82695.1"/>
    <property type="molecule type" value="Genomic_DNA"/>
</dbReference>
<evidence type="ECO:0000313" key="3">
    <source>
        <dbReference type="Proteomes" id="UP000298138"/>
    </source>
</evidence>
<sequence>MQMYLRQDVAGVSRETAHALCVREKERERARRPNELRGKDDRPAFLDTHRYQQPANQPASLLPSLLPIHLFFFFFHLFLNSESRFHPTAQASYRSSQPFHTQHQHKRKPRRHRQSSLAPPGTRSSCT</sequence>
<name>A0A4V3SJ58_9PEZI</name>
<feature type="compositionally biased region" description="Basic residues" evidence="1">
    <location>
        <begin position="102"/>
        <end position="114"/>
    </location>
</feature>
<accession>A0A4V3SJ58</accession>
<proteinExistence type="predicted"/>
<dbReference type="InParanoid" id="A0A4V3SJ58"/>
<feature type="compositionally biased region" description="Polar residues" evidence="1">
    <location>
        <begin position="89"/>
        <end position="99"/>
    </location>
</feature>
<feature type="region of interest" description="Disordered" evidence="1">
    <location>
        <begin position="89"/>
        <end position="127"/>
    </location>
</feature>
<feature type="region of interest" description="Disordered" evidence="1">
    <location>
        <begin position="24"/>
        <end position="45"/>
    </location>
</feature>
<dbReference type="Proteomes" id="UP000298138">
    <property type="component" value="Unassembled WGS sequence"/>
</dbReference>
<reference evidence="2 3" key="1">
    <citation type="submission" date="2019-04" db="EMBL/GenBank/DDBJ databases">
        <title>Comparative genomics and transcriptomics to analyze fruiting body development in filamentous ascomycetes.</title>
        <authorList>
            <consortium name="DOE Joint Genome Institute"/>
            <person name="Lutkenhaus R."/>
            <person name="Traeger S."/>
            <person name="Breuer J."/>
            <person name="Kuo A."/>
            <person name="Lipzen A."/>
            <person name="Pangilinan J."/>
            <person name="Dilworth D."/>
            <person name="Sandor L."/>
            <person name="Poggeler S."/>
            <person name="Barry K."/>
            <person name="Grigoriev I.V."/>
            <person name="Nowrousian M."/>
        </authorList>
    </citation>
    <scope>NUCLEOTIDE SEQUENCE [LARGE SCALE GENOMIC DNA]</scope>
    <source>
        <strain evidence="2 3">CBS 389.68</strain>
    </source>
</reference>
<evidence type="ECO:0000256" key="1">
    <source>
        <dbReference type="SAM" id="MobiDB-lite"/>
    </source>
</evidence>
<dbReference type="AlphaFoldDB" id="A0A4V3SJ58"/>
<gene>
    <name evidence="2" type="ORF">EX30DRAFT_138733</name>
</gene>